<dbReference type="REBASE" id="130924">
    <property type="entry name" value="M1.CboLNR1ORF13230P"/>
</dbReference>
<name>A0A9Q1UW07_CLOBO</name>
<dbReference type="InterPro" id="IPR029063">
    <property type="entry name" value="SAM-dependent_MTases_sf"/>
</dbReference>
<evidence type="ECO:0000256" key="6">
    <source>
        <dbReference type="RuleBase" id="RU000416"/>
    </source>
</evidence>
<dbReference type="Gene3D" id="3.40.50.150">
    <property type="entry name" value="Vaccinia Virus protein VP39"/>
    <property type="match status" value="1"/>
</dbReference>
<dbReference type="InterPro" id="IPR001525">
    <property type="entry name" value="C5_MeTfrase"/>
</dbReference>
<dbReference type="CDD" id="cd00315">
    <property type="entry name" value="Cyt_C5_DNA_methylase"/>
    <property type="match status" value="1"/>
</dbReference>
<evidence type="ECO:0000256" key="7">
    <source>
        <dbReference type="RuleBase" id="RU000417"/>
    </source>
</evidence>
<dbReference type="GO" id="GO:0003886">
    <property type="term" value="F:DNA (cytosine-5-)-methyltransferase activity"/>
    <property type="evidence" value="ECO:0007669"/>
    <property type="project" value="UniProtKB-EC"/>
</dbReference>
<dbReference type="PROSITE" id="PS00094">
    <property type="entry name" value="C5_MTASE_1"/>
    <property type="match status" value="1"/>
</dbReference>
<evidence type="ECO:0000256" key="2">
    <source>
        <dbReference type="ARBA" id="ARBA00022679"/>
    </source>
</evidence>
<comment type="similarity">
    <text evidence="5 6">Belongs to the class I-like SAM-binding methyltransferase superfamily. C5-methyltransferase family.</text>
</comment>
<evidence type="ECO:0000256" key="5">
    <source>
        <dbReference type="PROSITE-ProRule" id="PRU01016"/>
    </source>
</evidence>
<feature type="active site" evidence="5">
    <location>
        <position position="57"/>
    </location>
</feature>
<organism evidence="8 9">
    <name type="scientific">Clostridium botulinum</name>
    <dbReference type="NCBI Taxonomy" id="1491"/>
    <lineage>
        <taxon>Bacteria</taxon>
        <taxon>Bacillati</taxon>
        <taxon>Bacillota</taxon>
        <taxon>Clostridia</taxon>
        <taxon>Eubacteriales</taxon>
        <taxon>Clostridiaceae</taxon>
        <taxon>Clostridium</taxon>
    </lineage>
</organism>
<keyword evidence="1 5" id="KW-0489">Methyltransferase</keyword>
<dbReference type="InterPro" id="IPR018117">
    <property type="entry name" value="C5_DNA_meth_AS"/>
</dbReference>
<dbReference type="EC" id="2.1.1.37" evidence="7"/>
<comment type="catalytic activity">
    <reaction evidence="7">
        <text>a 2'-deoxycytidine in DNA + S-adenosyl-L-methionine = a 5-methyl-2'-deoxycytidine in DNA + S-adenosyl-L-homocysteine + H(+)</text>
        <dbReference type="Rhea" id="RHEA:13681"/>
        <dbReference type="Rhea" id="RHEA-COMP:11369"/>
        <dbReference type="Rhea" id="RHEA-COMP:11370"/>
        <dbReference type="ChEBI" id="CHEBI:15378"/>
        <dbReference type="ChEBI" id="CHEBI:57856"/>
        <dbReference type="ChEBI" id="CHEBI:59789"/>
        <dbReference type="ChEBI" id="CHEBI:85452"/>
        <dbReference type="ChEBI" id="CHEBI:85454"/>
        <dbReference type="EC" id="2.1.1.37"/>
    </reaction>
</comment>
<evidence type="ECO:0000256" key="3">
    <source>
        <dbReference type="ARBA" id="ARBA00022691"/>
    </source>
</evidence>
<keyword evidence="3 5" id="KW-0949">S-adenosyl-L-methionine</keyword>
<evidence type="ECO:0000256" key="1">
    <source>
        <dbReference type="ARBA" id="ARBA00022603"/>
    </source>
</evidence>
<dbReference type="NCBIfam" id="TIGR00675">
    <property type="entry name" value="dcm"/>
    <property type="match status" value="1"/>
</dbReference>
<gene>
    <name evidence="8" type="ORF">ADU74_13230</name>
</gene>
<sequence length="301" mass="35191">MVLDNYGGECIGYSEVDKYAIKNYESNFPNKINYGDITKINEKELPKFDLLIGGSPCQNISIMRKTNTKNGKVEGLRGNESKLFYDYIRILNEQLPKWFIFENVRNLLHSNDGEDFKIVKECFEGNYNIKYQIMNTSDYGLPHTRRRLYIVGQRKDLGDFDYKFPTEIELKLNVQDLLEKDVNDKYYLTDKMYKTVMSWGTGGWKAKPETDLKIARPLTATMAKMHRASCDNYYHTEYKPQGKTNLRRLTPRECARLQGLPNTYKIVISDTQAYKLMGNAMSYNVVDNIFKELQKYILKLN</sequence>
<protein>
    <recommendedName>
        <fullName evidence="7">Cytosine-specific methyltransferase</fullName>
        <ecNumber evidence="7">2.1.1.37</ecNumber>
    </recommendedName>
</protein>
<dbReference type="PANTHER" id="PTHR46098:SF1">
    <property type="entry name" value="TRNA (CYTOSINE(38)-C(5))-METHYLTRANSFERASE"/>
    <property type="match status" value="1"/>
</dbReference>
<dbReference type="PROSITE" id="PS51679">
    <property type="entry name" value="SAM_MT_C5"/>
    <property type="match status" value="1"/>
</dbReference>
<keyword evidence="4" id="KW-0680">Restriction system</keyword>
<dbReference type="Gene3D" id="3.90.120.10">
    <property type="entry name" value="DNA Methylase, subunit A, domain 2"/>
    <property type="match status" value="1"/>
</dbReference>
<dbReference type="PANTHER" id="PTHR46098">
    <property type="entry name" value="TRNA (CYTOSINE(38)-C(5))-METHYLTRANSFERASE"/>
    <property type="match status" value="1"/>
</dbReference>
<dbReference type="SUPFAM" id="SSF53335">
    <property type="entry name" value="S-adenosyl-L-methionine-dependent methyltransferases"/>
    <property type="match status" value="1"/>
</dbReference>
<evidence type="ECO:0000313" key="8">
    <source>
        <dbReference type="EMBL" id="KOA82643.1"/>
    </source>
</evidence>
<dbReference type="GO" id="GO:0032259">
    <property type="term" value="P:methylation"/>
    <property type="evidence" value="ECO:0007669"/>
    <property type="project" value="UniProtKB-KW"/>
</dbReference>
<reference evidence="8 9" key="1">
    <citation type="submission" date="2015-07" db="EMBL/GenBank/DDBJ databases">
        <title>Draft genome sequences of 17 French Clostridium botulinum group III.</title>
        <authorList>
            <person name="Woudstra C."/>
            <person name="Le Marechal C."/>
            <person name="Souillard R."/>
            <person name="Bayon-Auboyer M.-H."/>
            <person name="Dessouter D."/>
            <person name="Fach P."/>
        </authorList>
    </citation>
    <scope>NUCLEOTIDE SEQUENCE [LARGE SCALE GENOMIC DNA]</scope>
    <source>
        <strain evidence="8 9">12LNRI-CD</strain>
    </source>
</reference>
<dbReference type="EMBL" id="LGVR01000100">
    <property type="protein sequence ID" value="KOA82643.1"/>
    <property type="molecule type" value="Genomic_DNA"/>
</dbReference>
<proteinExistence type="inferred from homology"/>
<dbReference type="GO" id="GO:0009307">
    <property type="term" value="P:DNA restriction-modification system"/>
    <property type="evidence" value="ECO:0007669"/>
    <property type="project" value="UniProtKB-KW"/>
</dbReference>
<comment type="caution">
    <text evidence="8">The sequence shown here is derived from an EMBL/GenBank/DDBJ whole genome shotgun (WGS) entry which is preliminary data.</text>
</comment>
<dbReference type="AlphaFoldDB" id="A0A9Q1UW07"/>
<dbReference type="InterPro" id="IPR050750">
    <property type="entry name" value="C5-MTase"/>
</dbReference>
<dbReference type="Proteomes" id="UP000037540">
    <property type="component" value="Unassembled WGS sequence"/>
</dbReference>
<keyword evidence="2 5" id="KW-0808">Transferase</keyword>
<evidence type="ECO:0000256" key="4">
    <source>
        <dbReference type="ARBA" id="ARBA00022747"/>
    </source>
</evidence>
<dbReference type="Pfam" id="PF00145">
    <property type="entry name" value="DNA_methylase"/>
    <property type="match status" value="1"/>
</dbReference>
<evidence type="ECO:0000313" key="9">
    <source>
        <dbReference type="Proteomes" id="UP000037540"/>
    </source>
</evidence>
<accession>A0A9Q1UW07</accession>
<dbReference type="PRINTS" id="PR00105">
    <property type="entry name" value="C5METTRFRASE"/>
</dbReference>